<evidence type="ECO:0000313" key="2">
    <source>
        <dbReference type="EMBL" id="KAJ8042662.1"/>
    </source>
</evidence>
<dbReference type="AlphaFoldDB" id="A0A9Q1CCA8"/>
<organism evidence="2 3">
    <name type="scientific">Holothuria leucospilota</name>
    <name type="common">Black long sea cucumber</name>
    <name type="synonym">Mertensiothuria leucospilota</name>
    <dbReference type="NCBI Taxonomy" id="206669"/>
    <lineage>
        <taxon>Eukaryota</taxon>
        <taxon>Metazoa</taxon>
        <taxon>Echinodermata</taxon>
        <taxon>Eleutherozoa</taxon>
        <taxon>Echinozoa</taxon>
        <taxon>Holothuroidea</taxon>
        <taxon>Aspidochirotacea</taxon>
        <taxon>Aspidochirotida</taxon>
        <taxon>Holothuriidae</taxon>
        <taxon>Holothuria</taxon>
    </lineage>
</organism>
<accession>A0A9Q1CCA8</accession>
<feature type="coiled-coil region" evidence="1">
    <location>
        <begin position="101"/>
        <end position="128"/>
    </location>
</feature>
<protein>
    <submittedName>
        <fullName evidence="2">Uncharacterized protein</fullName>
    </submittedName>
</protein>
<name>A0A9Q1CCA8_HOLLE</name>
<proteinExistence type="predicted"/>
<dbReference type="OrthoDB" id="6369483at2759"/>
<dbReference type="Proteomes" id="UP001152320">
    <property type="component" value="Chromosome 4"/>
</dbReference>
<evidence type="ECO:0000313" key="3">
    <source>
        <dbReference type="Proteomes" id="UP001152320"/>
    </source>
</evidence>
<keyword evidence="1" id="KW-0175">Coiled coil</keyword>
<comment type="caution">
    <text evidence="2">The sequence shown here is derived from an EMBL/GenBank/DDBJ whole genome shotgun (WGS) entry which is preliminary data.</text>
</comment>
<sequence>MHFRWGNDPETRPRKPSLLYDFTNPDWVPFQNLGHNEVNIKSVDRDANRYKRMQARDSRKKENDAVGGILSLAMGCPSPSNDVGEEFSETSCQTTLEDTSISKMETEIQRLIEENRKLKTQLNAESKSFDQHFFQDNDERVKYYTGLVSFSVLLL</sequence>
<keyword evidence="3" id="KW-1185">Reference proteome</keyword>
<reference evidence="2" key="1">
    <citation type="submission" date="2021-10" db="EMBL/GenBank/DDBJ databases">
        <title>Tropical sea cucumber genome reveals ecological adaptation and Cuvierian tubules defense mechanism.</title>
        <authorList>
            <person name="Chen T."/>
        </authorList>
    </citation>
    <scope>NUCLEOTIDE SEQUENCE</scope>
    <source>
        <strain evidence="2">Nanhai2018</strain>
        <tissue evidence="2">Muscle</tissue>
    </source>
</reference>
<gene>
    <name evidence="2" type="ORF">HOLleu_09477</name>
</gene>
<evidence type="ECO:0000256" key="1">
    <source>
        <dbReference type="SAM" id="Coils"/>
    </source>
</evidence>
<dbReference type="EMBL" id="JAIZAY010000004">
    <property type="protein sequence ID" value="KAJ8042662.1"/>
    <property type="molecule type" value="Genomic_DNA"/>
</dbReference>